<gene>
    <name evidence="8" type="ORF">MNBD_NITROSPIRAE01-723</name>
</gene>
<feature type="region of interest" description="Disordered" evidence="6">
    <location>
        <begin position="268"/>
        <end position="293"/>
    </location>
</feature>
<dbReference type="InterPro" id="IPR026024">
    <property type="entry name" value="Chemotaxis_MeTrfase_CheR"/>
</dbReference>
<keyword evidence="5" id="KW-0949">S-adenosyl-L-methionine</keyword>
<reference evidence="8" key="1">
    <citation type="submission" date="2018-06" db="EMBL/GenBank/DDBJ databases">
        <authorList>
            <person name="Zhirakovskaya E."/>
        </authorList>
    </citation>
    <scope>NUCLEOTIDE SEQUENCE</scope>
</reference>
<evidence type="ECO:0000256" key="6">
    <source>
        <dbReference type="SAM" id="MobiDB-lite"/>
    </source>
</evidence>
<dbReference type="InterPro" id="IPR000780">
    <property type="entry name" value="CheR_MeTrfase"/>
</dbReference>
<evidence type="ECO:0000256" key="5">
    <source>
        <dbReference type="ARBA" id="ARBA00022691"/>
    </source>
</evidence>
<dbReference type="InterPro" id="IPR036804">
    <property type="entry name" value="CheR_N_sf"/>
</dbReference>
<dbReference type="PANTHER" id="PTHR24422:SF21">
    <property type="entry name" value="CHEMOTAXIS PROTEIN METHYLTRANSFERASE 1"/>
    <property type="match status" value="1"/>
</dbReference>
<dbReference type="PANTHER" id="PTHR24422">
    <property type="entry name" value="CHEMOTAXIS PROTEIN METHYLTRANSFERASE"/>
    <property type="match status" value="1"/>
</dbReference>
<dbReference type="GO" id="GO:0032259">
    <property type="term" value="P:methylation"/>
    <property type="evidence" value="ECO:0007669"/>
    <property type="project" value="UniProtKB-KW"/>
</dbReference>
<sequence>MISKEILTYFFSILYQESGLVLDESKKYLIETRLEPIAAQEGFESINALGRALIQKRSPILRQKVVDAMTTNETYFFRDQRPFTIMKEEVFPALIKAKEKSKQIHIWCAASSTGQEPYSLAMMVKEMGPKLAGWSVQIQATDISEDVLKKARLGIYSQHEVQRGLSTPYLLRYFTQKGLTWQLKPVIRDMVRFRRLNLLSNLSSVGDVDVVFCRNILIYFDSKTKQNVIARISDLITPEGVLFLGGSEALMGIKSSLTRIGTAQGSYYKKSTPNKGNTEKTVPELKRRGVCQT</sequence>
<keyword evidence="3 8" id="KW-0489">Methyltransferase</keyword>
<keyword evidence="4 8" id="KW-0808">Transferase</keyword>
<dbReference type="InterPro" id="IPR050903">
    <property type="entry name" value="Bact_Chemotaxis_MeTrfase"/>
</dbReference>
<comment type="catalytic activity">
    <reaction evidence="1">
        <text>L-glutamyl-[protein] + S-adenosyl-L-methionine = [protein]-L-glutamate 5-O-methyl ester + S-adenosyl-L-homocysteine</text>
        <dbReference type="Rhea" id="RHEA:24452"/>
        <dbReference type="Rhea" id="RHEA-COMP:10208"/>
        <dbReference type="Rhea" id="RHEA-COMP:10311"/>
        <dbReference type="ChEBI" id="CHEBI:29973"/>
        <dbReference type="ChEBI" id="CHEBI:57856"/>
        <dbReference type="ChEBI" id="CHEBI:59789"/>
        <dbReference type="ChEBI" id="CHEBI:82795"/>
        <dbReference type="EC" id="2.1.1.80"/>
    </reaction>
</comment>
<evidence type="ECO:0000313" key="8">
    <source>
        <dbReference type="EMBL" id="VAX30462.1"/>
    </source>
</evidence>
<dbReference type="Pfam" id="PF01739">
    <property type="entry name" value="CheR"/>
    <property type="match status" value="1"/>
</dbReference>
<evidence type="ECO:0000256" key="4">
    <source>
        <dbReference type="ARBA" id="ARBA00022679"/>
    </source>
</evidence>
<dbReference type="InterPro" id="IPR022642">
    <property type="entry name" value="CheR_C"/>
</dbReference>
<dbReference type="PIRSF" id="PIRSF000410">
    <property type="entry name" value="CheR"/>
    <property type="match status" value="1"/>
</dbReference>
<dbReference type="EC" id="2.1.1.80" evidence="2"/>
<evidence type="ECO:0000256" key="2">
    <source>
        <dbReference type="ARBA" id="ARBA00012534"/>
    </source>
</evidence>
<organism evidence="8">
    <name type="scientific">hydrothermal vent metagenome</name>
    <dbReference type="NCBI Taxonomy" id="652676"/>
    <lineage>
        <taxon>unclassified sequences</taxon>
        <taxon>metagenomes</taxon>
        <taxon>ecological metagenomes</taxon>
    </lineage>
</organism>
<evidence type="ECO:0000256" key="3">
    <source>
        <dbReference type="ARBA" id="ARBA00022603"/>
    </source>
</evidence>
<accession>A0A3B1CQ71</accession>
<dbReference type="InterPro" id="IPR029063">
    <property type="entry name" value="SAM-dependent_MTases_sf"/>
</dbReference>
<name>A0A3B1CQ71_9ZZZZ</name>
<dbReference type="GO" id="GO:0008983">
    <property type="term" value="F:protein-glutamate O-methyltransferase activity"/>
    <property type="evidence" value="ECO:0007669"/>
    <property type="project" value="UniProtKB-EC"/>
</dbReference>
<dbReference type="EMBL" id="UOGF01000060">
    <property type="protein sequence ID" value="VAX30462.1"/>
    <property type="molecule type" value="Genomic_DNA"/>
</dbReference>
<dbReference type="SMART" id="SM00138">
    <property type="entry name" value="MeTrc"/>
    <property type="match status" value="1"/>
</dbReference>
<dbReference type="SUPFAM" id="SSF53335">
    <property type="entry name" value="S-adenosyl-L-methionine-dependent methyltransferases"/>
    <property type="match status" value="1"/>
</dbReference>
<evidence type="ECO:0000256" key="1">
    <source>
        <dbReference type="ARBA" id="ARBA00001541"/>
    </source>
</evidence>
<dbReference type="Pfam" id="PF03705">
    <property type="entry name" value="CheR_N"/>
    <property type="match status" value="1"/>
</dbReference>
<dbReference type="AlphaFoldDB" id="A0A3B1CQ71"/>
<feature type="domain" description="CheR-type methyltransferase" evidence="7">
    <location>
        <begin position="1"/>
        <end position="273"/>
    </location>
</feature>
<dbReference type="Gene3D" id="1.10.155.10">
    <property type="entry name" value="Chemotaxis receptor methyltransferase CheR, N-terminal domain"/>
    <property type="match status" value="1"/>
</dbReference>
<dbReference type="PROSITE" id="PS50123">
    <property type="entry name" value="CHER"/>
    <property type="match status" value="1"/>
</dbReference>
<protein>
    <recommendedName>
        <fullName evidence="2">protein-glutamate O-methyltransferase</fullName>
        <ecNumber evidence="2">2.1.1.80</ecNumber>
    </recommendedName>
</protein>
<dbReference type="PRINTS" id="PR00996">
    <property type="entry name" value="CHERMTFRASE"/>
</dbReference>
<feature type="compositionally biased region" description="Basic and acidic residues" evidence="6">
    <location>
        <begin position="277"/>
        <end position="287"/>
    </location>
</feature>
<proteinExistence type="predicted"/>
<dbReference type="SUPFAM" id="SSF47757">
    <property type="entry name" value="Chemotaxis receptor methyltransferase CheR, N-terminal domain"/>
    <property type="match status" value="1"/>
</dbReference>
<dbReference type="InterPro" id="IPR022641">
    <property type="entry name" value="CheR_N"/>
</dbReference>
<evidence type="ECO:0000259" key="7">
    <source>
        <dbReference type="PROSITE" id="PS50123"/>
    </source>
</evidence>
<dbReference type="Gene3D" id="3.40.50.150">
    <property type="entry name" value="Vaccinia Virus protein VP39"/>
    <property type="match status" value="1"/>
</dbReference>